<dbReference type="Proteomes" id="UP001224682">
    <property type="component" value="Unassembled WGS sequence"/>
</dbReference>
<dbReference type="Pfam" id="PF13579">
    <property type="entry name" value="Glyco_trans_4_4"/>
    <property type="match status" value="1"/>
</dbReference>
<dbReference type="EMBL" id="JAUSUI010000008">
    <property type="protein sequence ID" value="MDQ0304641.1"/>
    <property type="molecule type" value="Genomic_DNA"/>
</dbReference>
<keyword evidence="3" id="KW-1185">Reference proteome</keyword>
<protein>
    <submittedName>
        <fullName evidence="2">Glycosyltransferase involved in cell wall biosynthesis</fullName>
    </submittedName>
</protein>
<evidence type="ECO:0000259" key="1">
    <source>
        <dbReference type="Pfam" id="PF13579"/>
    </source>
</evidence>
<evidence type="ECO:0000313" key="2">
    <source>
        <dbReference type="EMBL" id="MDQ0304641.1"/>
    </source>
</evidence>
<organism evidence="2 3">
    <name type="scientific">Ancylobacter polymorphus</name>
    <dbReference type="NCBI Taxonomy" id="223390"/>
    <lineage>
        <taxon>Bacteria</taxon>
        <taxon>Pseudomonadati</taxon>
        <taxon>Pseudomonadota</taxon>
        <taxon>Alphaproteobacteria</taxon>
        <taxon>Hyphomicrobiales</taxon>
        <taxon>Xanthobacteraceae</taxon>
        <taxon>Ancylobacter</taxon>
    </lineage>
</organism>
<feature type="domain" description="Glycosyltransferase subfamily 4-like N-terminal" evidence="1">
    <location>
        <begin position="73"/>
        <end position="193"/>
    </location>
</feature>
<dbReference type="InterPro" id="IPR028098">
    <property type="entry name" value="Glyco_trans_4-like_N"/>
</dbReference>
<dbReference type="RefSeq" id="WP_307022010.1">
    <property type="nucleotide sequence ID" value="NZ_JAUSUI010000008.1"/>
</dbReference>
<gene>
    <name evidence="2" type="ORF">J2S75_003686</name>
</gene>
<evidence type="ECO:0000313" key="3">
    <source>
        <dbReference type="Proteomes" id="UP001224682"/>
    </source>
</evidence>
<proteinExistence type="predicted"/>
<name>A0ABU0BFQ7_9HYPH</name>
<sequence length="427" mass="48731">MKIWLIAFYFPPINTIGVERPKKFLRYFLKKGFDTTIFSVCRQGEDNVDIPDDYRCRRSKVCFAGYHFRDTAVGRWSRWWRLVLPRAVTAVFDDSGWTWMPHLRRDMELAWQENNRPDVIVATGRPFLTFLTITRFANKYGIPVILDYRDAWSGNPHSSYNMRLRQLLISWLERRVNRQAFGILTVSRFTAKSLKSETKPLVIYNLPDRAYVDEIKAIALTAGDPPPDKLVLVFAGTLYPGRDFDPICLALATLPLDVLSDIEIQYCGDSSARARASFQAHNVAQNLVLHGTVSKSESVRMVASADIAISIICSSTVNNSTAIRGVITTKVFDYVAMGKEILNIIPDGFEFSDFAREIGLQGLINHRPDDVEGIAAFLRSRVEHKRAFRRTISNDISIKWENLWDAQMEALDELLVEAAHENVERAF</sequence>
<accession>A0ABU0BFQ7</accession>
<reference evidence="2 3" key="1">
    <citation type="submission" date="2023-07" db="EMBL/GenBank/DDBJ databases">
        <title>Genomic Encyclopedia of Type Strains, Phase IV (KMG-IV): sequencing the most valuable type-strain genomes for metagenomic binning, comparative biology and taxonomic classification.</title>
        <authorList>
            <person name="Goeker M."/>
        </authorList>
    </citation>
    <scope>NUCLEOTIDE SEQUENCE [LARGE SCALE GENOMIC DNA]</scope>
    <source>
        <strain evidence="2 3">DSM 2457</strain>
    </source>
</reference>
<dbReference type="SUPFAM" id="SSF53756">
    <property type="entry name" value="UDP-Glycosyltransferase/glycogen phosphorylase"/>
    <property type="match status" value="1"/>
</dbReference>
<dbReference type="Gene3D" id="3.40.50.2000">
    <property type="entry name" value="Glycogen Phosphorylase B"/>
    <property type="match status" value="2"/>
</dbReference>
<comment type="caution">
    <text evidence="2">The sequence shown here is derived from an EMBL/GenBank/DDBJ whole genome shotgun (WGS) entry which is preliminary data.</text>
</comment>